<evidence type="ECO:0008006" key="3">
    <source>
        <dbReference type="Google" id="ProtNLM"/>
    </source>
</evidence>
<protein>
    <recommendedName>
        <fullName evidence="3">Endonuclease/exonuclease/phosphatase</fullName>
    </recommendedName>
</protein>
<dbReference type="Proteomes" id="UP000237347">
    <property type="component" value="Unassembled WGS sequence"/>
</dbReference>
<comment type="caution">
    <text evidence="1">The sequence shown here is derived from an EMBL/GenBank/DDBJ whole genome shotgun (WGS) entry which is preliminary data.</text>
</comment>
<proteinExistence type="predicted"/>
<dbReference type="AlphaFoldDB" id="A0AAW0LGD8"/>
<evidence type="ECO:0000313" key="1">
    <source>
        <dbReference type="EMBL" id="KAK7849493.1"/>
    </source>
</evidence>
<sequence>MSIKEVEFDKNLIAVKIADSALDWLLVCFYGPPYHSKKKEAWGNLFAFLEAPYGPWACMGDFNFIINDEEQSGSKKGGTLATNFLKELLFEFNAVDLGYSGNKFTWAKGKWVVLQLKGG</sequence>
<dbReference type="EMBL" id="PKMF04000113">
    <property type="protein sequence ID" value="KAK7849493.1"/>
    <property type="molecule type" value="Genomic_DNA"/>
</dbReference>
<organism evidence="1 2">
    <name type="scientific">Quercus suber</name>
    <name type="common">Cork oak</name>
    <dbReference type="NCBI Taxonomy" id="58331"/>
    <lineage>
        <taxon>Eukaryota</taxon>
        <taxon>Viridiplantae</taxon>
        <taxon>Streptophyta</taxon>
        <taxon>Embryophyta</taxon>
        <taxon>Tracheophyta</taxon>
        <taxon>Spermatophyta</taxon>
        <taxon>Magnoliopsida</taxon>
        <taxon>eudicotyledons</taxon>
        <taxon>Gunneridae</taxon>
        <taxon>Pentapetalae</taxon>
        <taxon>rosids</taxon>
        <taxon>fabids</taxon>
        <taxon>Fagales</taxon>
        <taxon>Fagaceae</taxon>
        <taxon>Quercus</taxon>
    </lineage>
</organism>
<dbReference type="InterPro" id="IPR036691">
    <property type="entry name" value="Endo/exonu/phosph_ase_sf"/>
</dbReference>
<reference evidence="1 2" key="1">
    <citation type="journal article" date="2018" name="Sci. Data">
        <title>The draft genome sequence of cork oak.</title>
        <authorList>
            <person name="Ramos A.M."/>
            <person name="Usie A."/>
            <person name="Barbosa P."/>
            <person name="Barros P.M."/>
            <person name="Capote T."/>
            <person name="Chaves I."/>
            <person name="Simoes F."/>
            <person name="Abreu I."/>
            <person name="Carrasquinho I."/>
            <person name="Faro C."/>
            <person name="Guimaraes J.B."/>
            <person name="Mendonca D."/>
            <person name="Nobrega F."/>
            <person name="Rodrigues L."/>
            <person name="Saibo N.J.M."/>
            <person name="Varela M.C."/>
            <person name="Egas C."/>
            <person name="Matos J."/>
            <person name="Miguel C.M."/>
            <person name="Oliveira M.M."/>
            <person name="Ricardo C.P."/>
            <person name="Goncalves S."/>
        </authorList>
    </citation>
    <scope>NUCLEOTIDE SEQUENCE [LARGE SCALE GENOMIC DNA]</scope>
    <source>
        <strain evidence="2">cv. HL8</strain>
    </source>
</reference>
<dbReference type="SUPFAM" id="SSF56219">
    <property type="entry name" value="DNase I-like"/>
    <property type="match status" value="1"/>
</dbReference>
<accession>A0AAW0LGD8</accession>
<dbReference type="Gene3D" id="3.60.10.10">
    <property type="entry name" value="Endonuclease/exonuclease/phosphatase"/>
    <property type="match status" value="1"/>
</dbReference>
<evidence type="ECO:0000313" key="2">
    <source>
        <dbReference type="Proteomes" id="UP000237347"/>
    </source>
</evidence>
<name>A0AAW0LGD8_QUESU</name>
<gene>
    <name evidence="1" type="ORF">CFP56_002912</name>
</gene>
<keyword evidence="2" id="KW-1185">Reference proteome</keyword>